<keyword evidence="11" id="KW-0067">ATP-binding</keyword>
<comment type="catalytic activity">
    <reaction evidence="1">
        <text>ATP + protein L-histidine = ADP + protein N-phospho-L-histidine.</text>
        <dbReference type="EC" id="2.7.13.3"/>
    </reaction>
</comment>
<dbReference type="CDD" id="cd06225">
    <property type="entry name" value="HAMP"/>
    <property type="match status" value="1"/>
</dbReference>
<dbReference type="PRINTS" id="PR00344">
    <property type="entry name" value="BCTRLSENSOR"/>
</dbReference>
<dbReference type="InterPro" id="IPR003594">
    <property type="entry name" value="HATPase_dom"/>
</dbReference>
<dbReference type="SMART" id="SM00387">
    <property type="entry name" value="HATPase_c"/>
    <property type="match status" value="1"/>
</dbReference>
<sequence length="442" mass="49079">MKLPRTLQRLLPRTLLVRAFILVAVLLLVSVSVWVALFRAAEREPRARQLAQLTTSVANITRAALLSADPVLRRDLLRELSEREGLRLYPAEEQDRVTPLPDREFFTIFQREAFQLMGPQASFAIAVNDQPGFWIRFSMEEGDDYWLVLPRERTERNPTWQWLGWGAVSLVLSLVVAWLIVARIARPLKIMARAARAVGRGERPPTLAEEGAEEVRLLARAMNQMSADLARLESERALVLAGISHDLRTPLARMRLAAEMGVEDESLRAGMNDDITQMDGIIGQFLDYARGEEQEPEESADPNQLLATLARRCQERQEPVQLQTSPLPPLRLRPRALERALTNLIGNARKYGGGDITLASGIADGQAFLAVLDRGPGIPPAEVERLKRPFTRLEAARSDTTGTGLGLAIVERIARLHGGRLELSPREGGGLAARLLLPLPPA</sequence>
<keyword evidence="13" id="KW-0902">Two-component regulatory system</keyword>
<dbReference type="Gene3D" id="3.30.450.300">
    <property type="entry name" value="Sensor histidine kinase RisS, periplasmic domain"/>
    <property type="match status" value="1"/>
</dbReference>
<evidence type="ECO:0000256" key="15">
    <source>
        <dbReference type="SAM" id="Phobius"/>
    </source>
</evidence>
<keyword evidence="6" id="KW-0597">Phosphoprotein</keyword>
<dbReference type="SUPFAM" id="SSF158472">
    <property type="entry name" value="HAMP domain-like"/>
    <property type="match status" value="1"/>
</dbReference>
<organism evidence="18 19">
    <name type="scientific">Azospira oryzae</name>
    <dbReference type="NCBI Taxonomy" id="146939"/>
    <lineage>
        <taxon>Bacteria</taxon>
        <taxon>Pseudomonadati</taxon>
        <taxon>Pseudomonadota</taxon>
        <taxon>Betaproteobacteria</taxon>
        <taxon>Rhodocyclales</taxon>
        <taxon>Rhodocyclaceae</taxon>
        <taxon>Azospira</taxon>
    </lineage>
</organism>
<comment type="subcellular location">
    <subcellularLocation>
        <location evidence="2">Cell inner membrane</location>
        <topology evidence="2">Multi-pass membrane protein</topology>
    </subcellularLocation>
</comment>
<dbReference type="SUPFAM" id="SSF47384">
    <property type="entry name" value="Homodimeric domain of signal transducing histidine kinase"/>
    <property type="match status" value="1"/>
</dbReference>
<dbReference type="PROSITE" id="PS50109">
    <property type="entry name" value="HIS_KIN"/>
    <property type="match status" value="1"/>
</dbReference>
<dbReference type="PANTHER" id="PTHR44936">
    <property type="entry name" value="SENSOR PROTEIN CREC"/>
    <property type="match status" value="1"/>
</dbReference>
<dbReference type="InterPro" id="IPR005467">
    <property type="entry name" value="His_kinase_dom"/>
</dbReference>
<dbReference type="RefSeq" id="WP_130458451.1">
    <property type="nucleotide sequence ID" value="NZ_SHKM01000001.1"/>
</dbReference>
<keyword evidence="14 15" id="KW-0472">Membrane</keyword>
<dbReference type="SUPFAM" id="SSF55874">
    <property type="entry name" value="ATPase domain of HSP90 chaperone/DNA topoisomerase II/histidine kinase"/>
    <property type="match status" value="1"/>
</dbReference>
<feature type="domain" description="HAMP" evidence="17">
    <location>
        <begin position="182"/>
        <end position="234"/>
    </location>
</feature>
<evidence type="ECO:0000313" key="19">
    <source>
        <dbReference type="Proteomes" id="UP000292136"/>
    </source>
</evidence>
<evidence type="ECO:0000256" key="8">
    <source>
        <dbReference type="ARBA" id="ARBA00022692"/>
    </source>
</evidence>
<dbReference type="Proteomes" id="UP000292136">
    <property type="component" value="Unassembled WGS sequence"/>
</dbReference>
<dbReference type="SMART" id="SM00388">
    <property type="entry name" value="HisKA"/>
    <property type="match status" value="1"/>
</dbReference>
<evidence type="ECO:0000256" key="1">
    <source>
        <dbReference type="ARBA" id="ARBA00000085"/>
    </source>
</evidence>
<dbReference type="CDD" id="cd00082">
    <property type="entry name" value="HisKA"/>
    <property type="match status" value="1"/>
</dbReference>
<evidence type="ECO:0000256" key="9">
    <source>
        <dbReference type="ARBA" id="ARBA00022741"/>
    </source>
</evidence>
<dbReference type="PROSITE" id="PS50885">
    <property type="entry name" value="HAMP"/>
    <property type="match status" value="1"/>
</dbReference>
<dbReference type="Pfam" id="PF16524">
    <property type="entry name" value="RisS_PPD"/>
    <property type="match status" value="1"/>
</dbReference>
<keyword evidence="19" id="KW-1185">Reference proteome</keyword>
<keyword evidence="4" id="KW-1003">Cell membrane</keyword>
<dbReference type="InterPro" id="IPR032408">
    <property type="entry name" value="RisS_PPD"/>
</dbReference>
<dbReference type="Pfam" id="PF00672">
    <property type="entry name" value="HAMP"/>
    <property type="match status" value="1"/>
</dbReference>
<dbReference type="Pfam" id="PF02518">
    <property type="entry name" value="HATPase_c"/>
    <property type="match status" value="1"/>
</dbReference>
<keyword evidence="8 15" id="KW-0812">Transmembrane</keyword>
<dbReference type="SMART" id="SM00304">
    <property type="entry name" value="HAMP"/>
    <property type="match status" value="1"/>
</dbReference>
<dbReference type="InterPro" id="IPR003660">
    <property type="entry name" value="HAMP_dom"/>
</dbReference>
<evidence type="ECO:0000256" key="3">
    <source>
        <dbReference type="ARBA" id="ARBA00012438"/>
    </source>
</evidence>
<dbReference type="PANTHER" id="PTHR44936:SF5">
    <property type="entry name" value="SENSOR HISTIDINE KINASE ENVZ"/>
    <property type="match status" value="1"/>
</dbReference>
<evidence type="ECO:0000256" key="10">
    <source>
        <dbReference type="ARBA" id="ARBA00022777"/>
    </source>
</evidence>
<evidence type="ECO:0000256" key="7">
    <source>
        <dbReference type="ARBA" id="ARBA00022679"/>
    </source>
</evidence>
<evidence type="ECO:0000256" key="6">
    <source>
        <dbReference type="ARBA" id="ARBA00022553"/>
    </source>
</evidence>
<evidence type="ECO:0000259" key="16">
    <source>
        <dbReference type="PROSITE" id="PS50109"/>
    </source>
</evidence>
<dbReference type="EMBL" id="SHKM01000001">
    <property type="protein sequence ID" value="RZT89790.1"/>
    <property type="molecule type" value="Genomic_DNA"/>
</dbReference>
<evidence type="ECO:0000256" key="12">
    <source>
        <dbReference type="ARBA" id="ARBA00022989"/>
    </source>
</evidence>
<name>A0ABY0IQN9_9RHOO</name>
<evidence type="ECO:0000259" key="17">
    <source>
        <dbReference type="PROSITE" id="PS50885"/>
    </source>
</evidence>
<keyword evidence="12 15" id="KW-1133">Transmembrane helix</keyword>
<dbReference type="InterPro" id="IPR036890">
    <property type="entry name" value="HATPase_C_sf"/>
</dbReference>
<dbReference type="InterPro" id="IPR050980">
    <property type="entry name" value="2C_sensor_his_kinase"/>
</dbReference>
<gene>
    <name evidence="18" type="ORF">EV678_0584</name>
</gene>
<feature type="transmembrane region" description="Helical" evidence="15">
    <location>
        <begin position="162"/>
        <end position="181"/>
    </location>
</feature>
<feature type="transmembrane region" description="Helical" evidence="15">
    <location>
        <begin position="15"/>
        <end position="38"/>
    </location>
</feature>
<accession>A0ABY0IQN9</accession>
<evidence type="ECO:0000256" key="5">
    <source>
        <dbReference type="ARBA" id="ARBA00022519"/>
    </source>
</evidence>
<evidence type="ECO:0000256" key="2">
    <source>
        <dbReference type="ARBA" id="ARBA00004429"/>
    </source>
</evidence>
<dbReference type="InterPro" id="IPR038421">
    <property type="entry name" value="RisS_PPD_sf"/>
</dbReference>
<dbReference type="InterPro" id="IPR003661">
    <property type="entry name" value="HisK_dim/P_dom"/>
</dbReference>
<dbReference type="EC" id="2.7.13.3" evidence="3"/>
<dbReference type="InterPro" id="IPR004358">
    <property type="entry name" value="Sig_transdc_His_kin-like_C"/>
</dbReference>
<keyword evidence="5" id="KW-0997">Cell inner membrane</keyword>
<evidence type="ECO:0000256" key="14">
    <source>
        <dbReference type="ARBA" id="ARBA00023136"/>
    </source>
</evidence>
<keyword evidence="9" id="KW-0547">Nucleotide-binding</keyword>
<comment type="caution">
    <text evidence="18">The sequence shown here is derived from an EMBL/GenBank/DDBJ whole genome shotgun (WGS) entry which is preliminary data.</text>
</comment>
<dbReference type="Pfam" id="PF00512">
    <property type="entry name" value="HisKA"/>
    <property type="match status" value="1"/>
</dbReference>
<evidence type="ECO:0000313" key="18">
    <source>
        <dbReference type="EMBL" id="RZT89790.1"/>
    </source>
</evidence>
<evidence type="ECO:0000256" key="11">
    <source>
        <dbReference type="ARBA" id="ARBA00022840"/>
    </source>
</evidence>
<dbReference type="InterPro" id="IPR036097">
    <property type="entry name" value="HisK_dim/P_sf"/>
</dbReference>
<reference evidence="18 19" key="1">
    <citation type="submission" date="2019-02" db="EMBL/GenBank/DDBJ databases">
        <title>Genomic Encyclopedia of Type Strains, Phase IV (KMG-IV): sequencing the most valuable type-strain genomes for metagenomic binning, comparative biology and taxonomic classification.</title>
        <authorList>
            <person name="Goeker M."/>
        </authorList>
    </citation>
    <scope>NUCLEOTIDE SEQUENCE [LARGE SCALE GENOMIC DNA]</scope>
    <source>
        <strain evidence="18 19">DSM 21223</strain>
    </source>
</reference>
<evidence type="ECO:0000256" key="4">
    <source>
        <dbReference type="ARBA" id="ARBA00022475"/>
    </source>
</evidence>
<dbReference type="GO" id="GO:0016301">
    <property type="term" value="F:kinase activity"/>
    <property type="evidence" value="ECO:0007669"/>
    <property type="project" value="UniProtKB-KW"/>
</dbReference>
<keyword evidence="7" id="KW-0808">Transferase</keyword>
<protein>
    <recommendedName>
        <fullName evidence="3">histidine kinase</fullName>
        <ecNumber evidence="3">2.7.13.3</ecNumber>
    </recommendedName>
</protein>
<feature type="domain" description="Histidine kinase" evidence="16">
    <location>
        <begin position="242"/>
        <end position="441"/>
    </location>
</feature>
<dbReference type="Gene3D" id="3.30.565.10">
    <property type="entry name" value="Histidine kinase-like ATPase, C-terminal domain"/>
    <property type="match status" value="1"/>
</dbReference>
<proteinExistence type="predicted"/>
<dbReference type="Gene3D" id="1.10.287.130">
    <property type="match status" value="1"/>
</dbReference>
<keyword evidence="10 18" id="KW-0418">Kinase</keyword>
<evidence type="ECO:0000256" key="13">
    <source>
        <dbReference type="ARBA" id="ARBA00023012"/>
    </source>
</evidence>